<accession>A0A5E4WM20</accession>
<gene>
    <name evidence="1" type="ORF">PCE31107_03346</name>
</gene>
<protein>
    <submittedName>
        <fullName evidence="1">Uncharacterized protein</fullName>
    </submittedName>
</protein>
<evidence type="ECO:0000313" key="2">
    <source>
        <dbReference type="Proteomes" id="UP000396788"/>
    </source>
</evidence>
<dbReference type="RefSeq" id="WP_150609891.1">
    <property type="nucleotide sequence ID" value="NZ_CABPRY010000008.1"/>
</dbReference>
<organism evidence="1 2">
    <name type="scientific">Pandoraea cepalis</name>
    <dbReference type="NCBI Taxonomy" id="2508294"/>
    <lineage>
        <taxon>Bacteria</taxon>
        <taxon>Pseudomonadati</taxon>
        <taxon>Pseudomonadota</taxon>
        <taxon>Betaproteobacteria</taxon>
        <taxon>Burkholderiales</taxon>
        <taxon>Burkholderiaceae</taxon>
        <taxon>Pandoraea</taxon>
    </lineage>
</organism>
<dbReference type="AlphaFoldDB" id="A0A5E4WM20"/>
<reference evidence="1 2" key="1">
    <citation type="submission" date="2019-08" db="EMBL/GenBank/DDBJ databases">
        <authorList>
            <person name="Peeters C."/>
        </authorList>
    </citation>
    <scope>NUCLEOTIDE SEQUENCE [LARGE SCALE GENOMIC DNA]</scope>
    <source>
        <strain evidence="1 2">LMG 31107</strain>
    </source>
</reference>
<proteinExistence type="predicted"/>
<evidence type="ECO:0000313" key="1">
    <source>
        <dbReference type="EMBL" id="VVE24869.1"/>
    </source>
</evidence>
<sequence>MPFVSHAAFHPVNPFLRLANDAMNCLHEGFRGNFAGAALCWRDSGLHHLLNDAWQSASLRFQRHGAALPGAADVTFACALSAVTVGATCRYLWPELRALERACTAGEGALREWALDTDAQLRRRTVEEVTAMRQCLAAFDATQTATHPLPPTAVSQRASTTTRRKFAELRIAESLILHLADTPQASLAQSDRVVGLCQLLAHGLGFRLSGAVRHALNLSDDRPSLIRDDAAFALLRERLEPDWRHDAEGSPTFSVHPVDVQLFDPLETTDDLSDDTRDARAMLTHPEALRRVRSRVVALFAASVRDDCGGDGDWRNLAVRALNTAAERGMTCERVLDAIGVATRASISARFAWRWTDEPVPQAGDVRGPAIPMDVAPWIARVMLVAGRPGRSGRRTPCPPRLAALARGDTPASLVIGSTDWMHLVDGIAALGRDHWHASYAHVREAGKG</sequence>
<name>A0A5E4WM20_9BURK</name>
<dbReference type="EMBL" id="CABPRY010000008">
    <property type="protein sequence ID" value="VVE24869.1"/>
    <property type="molecule type" value="Genomic_DNA"/>
</dbReference>
<dbReference type="Proteomes" id="UP000396788">
    <property type="component" value="Unassembled WGS sequence"/>
</dbReference>